<reference evidence="2 3" key="1">
    <citation type="submission" date="2017-06" db="EMBL/GenBank/DDBJ databases">
        <authorList>
            <person name="Kim H.J."/>
            <person name="Triplett B.A."/>
        </authorList>
    </citation>
    <scope>NUCLEOTIDE SEQUENCE [LARGE SCALE GENOMIC DNA]</scope>
    <source>
        <strain evidence="2 3">CGMCC 4.5593</strain>
    </source>
</reference>
<dbReference type="RefSeq" id="WP_089255292.1">
    <property type="nucleotide sequence ID" value="NZ_FZPH01000024.1"/>
</dbReference>
<protein>
    <submittedName>
        <fullName evidence="2">Alpha/beta hydrolase family protein</fullName>
    </submittedName>
</protein>
<proteinExistence type="predicted"/>
<dbReference type="EMBL" id="FZPH01000024">
    <property type="protein sequence ID" value="SNT65611.1"/>
    <property type="molecule type" value="Genomic_DNA"/>
</dbReference>
<sequence length="232" mass="24335">MSATLLLVHGGHHGAWVWEKLQKELAELGWATETVDLPSAVQDTSTPEPLPGVYDDARVIRAAIDAIDGPVVVVAHSYAGVPVTEATAGAANVRHLVYVAAYVPDIGESMFGAHGVPTPATLAGLRPAANPDLNLPGAFYDGDLDNPDTAAAIARLVPQTVRGDFETVTRAGWHTIPSTYVVPENDISLTATVAEVMAARTGAVHRVPGHHAPFYSNPKEFAALLTRIAGEG</sequence>
<dbReference type="SUPFAM" id="SSF53474">
    <property type="entry name" value="alpha/beta-Hydrolases"/>
    <property type="match status" value="1"/>
</dbReference>
<dbReference type="Gene3D" id="3.40.50.1820">
    <property type="entry name" value="alpha/beta hydrolase"/>
    <property type="match status" value="1"/>
</dbReference>
<keyword evidence="3" id="KW-1185">Reference proteome</keyword>
<dbReference type="Proteomes" id="UP000198362">
    <property type="component" value="Unassembled WGS sequence"/>
</dbReference>
<dbReference type="PANTHER" id="PTHR37017:SF11">
    <property type="entry name" value="ESTERASE_LIPASE_THIOESTERASE DOMAIN-CONTAINING PROTEIN"/>
    <property type="match status" value="1"/>
</dbReference>
<feature type="domain" description="AB hydrolase-1" evidence="1">
    <location>
        <begin position="5"/>
        <end position="223"/>
    </location>
</feature>
<dbReference type="Pfam" id="PF12697">
    <property type="entry name" value="Abhydrolase_6"/>
    <property type="match status" value="1"/>
</dbReference>
<dbReference type="AlphaFoldDB" id="A0A239PF17"/>
<gene>
    <name evidence="2" type="ORF">SAMN05421812_12460</name>
</gene>
<organism evidence="2 3">
    <name type="scientific">Asanoa hainanensis</name>
    <dbReference type="NCBI Taxonomy" id="560556"/>
    <lineage>
        <taxon>Bacteria</taxon>
        <taxon>Bacillati</taxon>
        <taxon>Actinomycetota</taxon>
        <taxon>Actinomycetes</taxon>
        <taxon>Micromonosporales</taxon>
        <taxon>Micromonosporaceae</taxon>
        <taxon>Asanoa</taxon>
    </lineage>
</organism>
<dbReference type="PANTHER" id="PTHR37017">
    <property type="entry name" value="AB HYDROLASE-1 DOMAIN-CONTAINING PROTEIN-RELATED"/>
    <property type="match status" value="1"/>
</dbReference>
<dbReference type="InterPro" id="IPR000073">
    <property type="entry name" value="AB_hydrolase_1"/>
</dbReference>
<dbReference type="InterPro" id="IPR052897">
    <property type="entry name" value="Sec-Metab_Biosynth_Hydrolase"/>
</dbReference>
<name>A0A239PF17_9ACTN</name>
<evidence type="ECO:0000313" key="2">
    <source>
        <dbReference type="EMBL" id="SNT65611.1"/>
    </source>
</evidence>
<dbReference type="OrthoDB" id="9773549at2"/>
<accession>A0A239PF17</accession>
<keyword evidence="2" id="KW-0378">Hydrolase</keyword>
<evidence type="ECO:0000259" key="1">
    <source>
        <dbReference type="Pfam" id="PF12697"/>
    </source>
</evidence>
<dbReference type="GO" id="GO:0016787">
    <property type="term" value="F:hydrolase activity"/>
    <property type="evidence" value="ECO:0007669"/>
    <property type="project" value="UniProtKB-KW"/>
</dbReference>
<dbReference type="InterPro" id="IPR029058">
    <property type="entry name" value="AB_hydrolase_fold"/>
</dbReference>
<evidence type="ECO:0000313" key="3">
    <source>
        <dbReference type="Proteomes" id="UP000198362"/>
    </source>
</evidence>